<dbReference type="EMBL" id="PCRH01000015">
    <property type="protein sequence ID" value="PIP17312.1"/>
    <property type="molecule type" value="Genomic_DNA"/>
</dbReference>
<comment type="caution">
    <text evidence="1">The sequence shown here is derived from an EMBL/GenBank/DDBJ whole genome shotgun (WGS) entry which is preliminary data.</text>
</comment>
<protein>
    <submittedName>
        <fullName evidence="1">Uncharacterized protein</fullName>
    </submittedName>
</protein>
<evidence type="ECO:0000313" key="1">
    <source>
        <dbReference type="EMBL" id="PIP17312.1"/>
    </source>
</evidence>
<evidence type="ECO:0000313" key="2">
    <source>
        <dbReference type="Proteomes" id="UP000231480"/>
    </source>
</evidence>
<dbReference type="Proteomes" id="UP000231480">
    <property type="component" value="Unassembled WGS sequence"/>
</dbReference>
<accession>A0A2G9YDP7</accession>
<reference evidence="1 2" key="1">
    <citation type="submission" date="2017-09" db="EMBL/GenBank/DDBJ databases">
        <title>Depth-based differentiation of microbial function through sediment-hosted aquifers and enrichment of novel symbionts in the deep terrestrial subsurface.</title>
        <authorList>
            <person name="Probst A.J."/>
            <person name="Ladd B."/>
            <person name="Jarett J.K."/>
            <person name="Geller-Mcgrath D.E."/>
            <person name="Sieber C.M."/>
            <person name="Emerson J.B."/>
            <person name="Anantharaman K."/>
            <person name="Thomas B.C."/>
            <person name="Malmstrom R."/>
            <person name="Stieglmeier M."/>
            <person name="Klingl A."/>
            <person name="Woyke T."/>
            <person name="Ryan C.M."/>
            <person name="Banfield J.F."/>
        </authorList>
    </citation>
    <scope>NUCLEOTIDE SEQUENCE [LARGE SCALE GENOMIC DNA]</scope>
    <source>
        <strain evidence="1">CG23_combo_of_CG06-09_8_20_14_all_37_13</strain>
    </source>
</reference>
<sequence>MPPKKNLKLSKNAASPLAGKPQITGACFRRLRRRKMFELFSVYGVSQNVLANGNPLIQSGFLIMDKSQCIDLTRVYIDYIIQNV</sequence>
<dbReference type="AlphaFoldDB" id="A0A2G9YDP7"/>
<organism evidence="1 2">
    <name type="scientific">Candidatus Portnoybacteria bacterium CG23_combo_of_CG06-09_8_20_14_all_37_13</name>
    <dbReference type="NCBI Taxonomy" id="1974819"/>
    <lineage>
        <taxon>Bacteria</taxon>
        <taxon>Candidatus Portnoyibacteriota</taxon>
    </lineage>
</organism>
<name>A0A2G9YDP7_9BACT</name>
<gene>
    <name evidence="1" type="ORF">COX44_00590</name>
</gene>
<proteinExistence type="predicted"/>